<name>A0A1F7FL88_UNCRA</name>
<dbReference type="AlphaFoldDB" id="A0A1F7FL88"/>
<dbReference type="Gene3D" id="3.40.50.1820">
    <property type="entry name" value="alpha/beta hydrolase"/>
    <property type="match status" value="1"/>
</dbReference>
<dbReference type="InterPro" id="IPR029058">
    <property type="entry name" value="AB_hydrolase_fold"/>
</dbReference>
<evidence type="ECO:0008006" key="3">
    <source>
        <dbReference type="Google" id="ProtNLM"/>
    </source>
</evidence>
<protein>
    <recommendedName>
        <fullName evidence="3">Secretion system C-terminal sorting domain-containing protein</fullName>
    </recommendedName>
</protein>
<reference evidence="1 2" key="1">
    <citation type="journal article" date="2016" name="Nat. Commun.">
        <title>Thousands of microbial genomes shed light on interconnected biogeochemical processes in an aquifer system.</title>
        <authorList>
            <person name="Anantharaman K."/>
            <person name="Brown C.T."/>
            <person name="Hug L.A."/>
            <person name="Sharon I."/>
            <person name="Castelle C.J."/>
            <person name="Probst A.J."/>
            <person name="Thomas B.C."/>
            <person name="Singh A."/>
            <person name="Wilkins M.J."/>
            <person name="Karaoz U."/>
            <person name="Brodie E.L."/>
            <person name="Williams K.H."/>
            <person name="Hubbard S.S."/>
            <person name="Banfield J.F."/>
        </authorList>
    </citation>
    <scope>NUCLEOTIDE SEQUENCE [LARGE SCALE GENOMIC DNA]</scope>
</reference>
<proteinExistence type="predicted"/>
<organism evidence="1 2">
    <name type="scientific">Candidatus Raymondbacteria bacterium RIFOXYD12_FULL_49_13</name>
    <dbReference type="NCBI Taxonomy" id="1817890"/>
    <lineage>
        <taxon>Bacteria</taxon>
        <taxon>Raymondiibacteriota</taxon>
    </lineage>
</organism>
<evidence type="ECO:0000313" key="1">
    <source>
        <dbReference type="EMBL" id="OGK07383.1"/>
    </source>
</evidence>
<gene>
    <name evidence="1" type="ORF">A2519_21185</name>
</gene>
<accession>A0A1F7FL88</accession>
<dbReference type="Proteomes" id="UP000179243">
    <property type="component" value="Unassembled WGS sequence"/>
</dbReference>
<comment type="caution">
    <text evidence="1">The sequence shown here is derived from an EMBL/GenBank/DDBJ whole genome shotgun (WGS) entry which is preliminary data.</text>
</comment>
<sequence length="593" mass="65921">MNTMKTPVIVSLLVVLFVVGISLVPVQAENLTIPQTLITKMDTAVPRYLSDTLWKELAYEYTPRINLLDSNDLLVQKYLPRLQEKILIVYQSFNNADRYNSKLYHYRAATELSSNFELYVHALEHGVDPVLYLRGSYIGGAYISRAGNYVVPYQFSIPASYSPSQAMPIVGCYQSNPDPATVSHSSYIFAWGLEDPKEGFMDIAKDLHVDPFGTYLASHSDGALAAARIVANIPHGCAGYVPLSSGIREPIRYDTWQYVRYLQNVPVLVMCGTGDPFIANNQAVYQEISAAGGIVEWRSWVGYHEQSVLAEPERFQIMTDFFDKYRLYPYPQTVTHLIENIKFTRAFWVNGLLNKNYTATNDLFMLGVSFKITAHKAANTIEIEYADDHISGFDFLLNDSIVSDITQPVKVVYGSDTLFNAIVPVSGTLTVHLYDSSSIPASLPPQHKAAGYFSNMEDTLLWEELNTIEQNYFGVTTPMPFELPAPQTSVETDNIDHQVFAITAGPNPFNPAIKIAVSGQVAGSEKIEINIYNIRGKLVQKLPATSCSPRIAGETGQPPAGFIWDAGKMPSGTYIIRAVKGKQAITKQITLLK</sequence>
<dbReference type="EMBL" id="MFYX01000009">
    <property type="protein sequence ID" value="OGK07383.1"/>
    <property type="molecule type" value="Genomic_DNA"/>
</dbReference>
<dbReference type="SUPFAM" id="SSF53474">
    <property type="entry name" value="alpha/beta-Hydrolases"/>
    <property type="match status" value="1"/>
</dbReference>
<evidence type="ECO:0000313" key="2">
    <source>
        <dbReference type="Proteomes" id="UP000179243"/>
    </source>
</evidence>